<sequence>DGLWYNKDLVNDDGTLKDTAAGQGKSLHELAGGDDVYQNNDNYVKAEDVILSAVNANGETAAPTTLANLARNLDDVSVAQAEVDKLAEEKAKAAYENEHELGSWTTYKQANENAANDLINAQKAAAIAEKLAAKVETARTSVAGTNKDGLGGLYAKSGAELGHAATVGDLQTLGLAGLTFKGDTGEVHRALGTALDINGTSGYVETNAADGKVTIDLAQSIKNKLDNLSGDASNTYVNKLEAPVVYIDDQGKRMDSMKKLADGKFYSAADAATITNAKAVYLTQADIDRLKGTATTLDGQQPGWFTVEGKDPNTAVYTTYTNDVVKNGKSPAAVALVDDKGEVNQLISLKNVKENLNVATPAEYTNESEEVVAAAKEAYVKDNPKAENAAQDWDDGKVAQNVKEAYLTVAMNKLNQAAKDKAIEDAIDSLVAQEKNLNNAVAVKDLQVIAIARELTESRVADLAMKVGDGPVNGVDGATGQDGKSIAGPAGQPGQPGAQGIPGKNGADGNLGANGLPGPAGRDGQNGLSTALKVQALRDGVAGTVVYTDKDGNRLLVENGAFYKDDVATNYARASDGLWYEQGQFNPDGTLKPDAKNGKTLAQLATEIKASPVDASEVILSAVNADGQTNNPTVLANLASNLKDMMTEEEKTAQQKAIDSKAAELYAGEHSGSKLDEQDDSVKAEYKAKAVEKLIAEEKDAEKKATYRNNAVADLVNADPASAKLDHAATLGDLQKVAQVGLNFMGNDGSIIRRPLSSILNIKGSDVEYVTADAAKASKDTKTANADQYSPDNLITHKDGDDTLRIEMKKTPTFEGVKLNNGEDGATTTTITTTKDGDVVFGKDGKDGADGKVVISGIKDGTAPDTAVTKGALDDLKEQLGLDGKDGTNGHNGKDGVDNGSIIDKVDALRDGTAGTVVYTDDSNNRIVNVGGKSYQLKDVQSLEKAGAQYLAAGEAGKDQPAGWYTKDAAGKYIAVEADSDAKDGSAAKALAGLKETAPTKLSVVGVDGSTKKATKLGNIADAVADNDAVNKGQMDKAIKAVSDATGNIKTELDKGIGIATETRDKDGKVVTSSDKKMKLGDTVKVEAGANTQISEVKDSKDEKTGETTFSYTISVNGMPMAYVNKAGKPLAKVGDKFFMVKADGTLDLENTSVEDTKVAGVKMVNPDASDKSTVGSAMTLDNVDNGKIAKDSKQAINGGQLRDLIGTEVTEVDNGDGTKTTVAKDIGGTGKNTISDAIKEVAKKANVEVANDDGNIKVTKDTSNSDKTIYKVNLADNLKFKQITIGGNVTMNTSTDSDGTNVLNVGTADKPTRIRGVAEGVNDTDAVNVRQLKRMAANTTQEINKVNKRVDNLTKESRGGIAGAMATAGLVQTTQPGRATVS</sequence>
<dbReference type="Gene3D" id="2.150.10.10">
    <property type="entry name" value="Serralysin-like metalloprotease, C-terminal"/>
    <property type="match status" value="1"/>
</dbReference>
<keyword evidence="3" id="KW-0175">Coiled coil</keyword>
<dbReference type="EMBL" id="JTJL01000084">
    <property type="protein sequence ID" value="OBW90710.1"/>
    <property type="molecule type" value="Genomic_DNA"/>
</dbReference>
<evidence type="ECO:0000256" key="4">
    <source>
        <dbReference type="SAM" id="MobiDB-lite"/>
    </source>
</evidence>
<gene>
    <name evidence="6" type="ORF">QS62_11655</name>
</gene>
<dbReference type="GO" id="GO:0015031">
    <property type="term" value="P:protein transport"/>
    <property type="evidence" value="ECO:0007669"/>
    <property type="project" value="UniProtKB-KW"/>
</dbReference>
<dbReference type="InterPro" id="IPR045584">
    <property type="entry name" value="Pilin-like"/>
</dbReference>
<feature type="domain" description="Trimeric autotransporter adhesin YadA-like stalk" evidence="5">
    <location>
        <begin position="1019"/>
        <end position="1052"/>
    </location>
</feature>
<evidence type="ECO:0000313" key="6">
    <source>
        <dbReference type="EMBL" id="OBW90710.1"/>
    </source>
</evidence>
<evidence type="ECO:0000313" key="7">
    <source>
        <dbReference type="Proteomes" id="UP000092649"/>
    </source>
</evidence>
<evidence type="ECO:0000256" key="1">
    <source>
        <dbReference type="ARBA" id="ARBA00022448"/>
    </source>
</evidence>
<dbReference type="InterPro" id="IPR008635">
    <property type="entry name" value="Coiled_stalk_dom"/>
</dbReference>
<dbReference type="GO" id="GO:0019867">
    <property type="term" value="C:outer membrane"/>
    <property type="evidence" value="ECO:0007669"/>
    <property type="project" value="InterPro"/>
</dbReference>
<dbReference type="Proteomes" id="UP000092649">
    <property type="component" value="Unassembled WGS sequence"/>
</dbReference>
<proteinExistence type="predicted"/>
<organism evidence="6 7">
    <name type="scientific">Gallibacterium salpingitidis</name>
    <dbReference type="NCBI Taxonomy" id="505341"/>
    <lineage>
        <taxon>Bacteria</taxon>
        <taxon>Pseudomonadati</taxon>
        <taxon>Pseudomonadota</taxon>
        <taxon>Gammaproteobacteria</taxon>
        <taxon>Pasteurellales</taxon>
        <taxon>Pasteurellaceae</taxon>
        <taxon>Gallibacterium</taxon>
    </lineage>
</organism>
<dbReference type="InterPro" id="IPR008160">
    <property type="entry name" value="Collagen"/>
</dbReference>
<feature type="non-terminal residue" evidence="6">
    <location>
        <position position="1383"/>
    </location>
</feature>
<dbReference type="RefSeq" id="WP_231923716.1">
    <property type="nucleotide sequence ID" value="NZ_JTJL01000084.1"/>
</dbReference>
<feature type="compositionally biased region" description="Low complexity" evidence="4">
    <location>
        <begin position="486"/>
        <end position="520"/>
    </location>
</feature>
<reference evidence="6 7" key="1">
    <citation type="submission" date="2014-11" db="EMBL/GenBank/DDBJ databases">
        <title>Pan-genome of Gallibacterium spp.</title>
        <authorList>
            <person name="Kudirkiene E."/>
            <person name="Bojesen A.M."/>
        </authorList>
    </citation>
    <scope>NUCLEOTIDE SEQUENCE [LARGE SCALE GENOMIC DNA]</scope>
    <source>
        <strain evidence="6 7">F150</strain>
    </source>
</reference>
<evidence type="ECO:0000256" key="2">
    <source>
        <dbReference type="ARBA" id="ARBA00022927"/>
    </source>
</evidence>
<dbReference type="PATRIC" id="fig|505341.3.peg.2331"/>
<keyword evidence="7" id="KW-1185">Reference proteome</keyword>
<dbReference type="Gene3D" id="3.30.1300.30">
    <property type="entry name" value="GSPII I/J protein-like"/>
    <property type="match status" value="1"/>
</dbReference>
<dbReference type="SUPFAM" id="SSF54523">
    <property type="entry name" value="Pili subunits"/>
    <property type="match status" value="1"/>
</dbReference>
<evidence type="ECO:0000256" key="3">
    <source>
        <dbReference type="SAM" id="Coils"/>
    </source>
</evidence>
<keyword evidence="2" id="KW-0653">Protein transport</keyword>
<feature type="coiled-coil region" evidence="3">
    <location>
        <begin position="78"/>
        <end position="131"/>
    </location>
</feature>
<comment type="caution">
    <text evidence="6">The sequence shown here is derived from an EMBL/GenBank/DDBJ whole genome shotgun (WGS) entry which is preliminary data.</text>
</comment>
<feature type="domain" description="Trimeric autotransporter adhesin YadA-like stalk" evidence="5">
    <location>
        <begin position="1314"/>
        <end position="1354"/>
    </location>
</feature>
<keyword evidence="1" id="KW-0813">Transport</keyword>
<feature type="coiled-coil region" evidence="3">
    <location>
        <begin position="1330"/>
        <end position="1357"/>
    </location>
</feature>
<evidence type="ECO:0000259" key="5">
    <source>
        <dbReference type="Pfam" id="PF05662"/>
    </source>
</evidence>
<dbReference type="InterPro" id="IPR011049">
    <property type="entry name" value="Serralysin-like_metalloprot_C"/>
</dbReference>
<dbReference type="SUPFAM" id="SSF101967">
    <property type="entry name" value="Adhesin YadA, collagen-binding domain"/>
    <property type="match status" value="1"/>
</dbReference>
<feature type="non-terminal residue" evidence="6">
    <location>
        <position position="1"/>
    </location>
</feature>
<name>A0A1A7NM53_9PAST</name>
<accession>A0A1A7NM53</accession>
<dbReference type="Pfam" id="PF01391">
    <property type="entry name" value="Collagen"/>
    <property type="match status" value="1"/>
</dbReference>
<feature type="region of interest" description="Disordered" evidence="4">
    <location>
        <begin position="481"/>
        <end position="522"/>
    </location>
</feature>
<dbReference type="Pfam" id="PF05662">
    <property type="entry name" value="YadA_stalk"/>
    <property type="match status" value="2"/>
</dbReference>
<protein>
    <recommendedName>
        <fullName evidence="5">Trimeric autotransporter adhesin YadA-like stalk domain-containing protein</fullName>
    </recommendedName>
</protein>